<dbReference type="WBParaSite" id="NBR_0000133401-mRNA-1">
    <property type="protein sequence ID" value="NBR_0000133401-mRNA-1"/>
    <property type="gene ID" value="NBR_0000133401"/>
</dbReference>
<dbReference type="AlphaFoldDB" id="A0A0N4XFN2"/>
<keyword evidence="2" id="KW-1185">Reference proteome</keyword>
<evidence type="ECO:0000313" key="3">
    <source>
        <dbReference type="WBParaSite" id="NBR_0000133401-mRNA-1"/>
    </source>
</evidence>
<reference evidence="3" key="1">
    <citation type="submission" date="2017-02" db="UniProtKB">
        <authorList>
            <consortium name="WormBaseParasite"/>
        </authorList>
    </citation>
    <scope>IDENTIFICATION</scope>
</reference>
<dbReference type="Proteomes" id="UP000271162">
    <property type="component" value="Unassembled WGS sequence"/>
</dbReference>
<gene>
    <name evidence="1" type="ORF">NBR_LOCUS1335</name>
</gene>
<proteinExistence type="predicted"/>
<evidence type="ECO:0000313" key="1">
    <source>
        <dbReference type="EMBL" id="VDL64718.1"/>
    </source>
</evidence>
<reference evidence="1 2" key="2">
    <citation type="submission" date="2018-11" db="EMBL/GenBank/DDBJ databases">
        <authorList>
            <consortium name="Pathogen Informatics"/>
        </authorList>
    </citation>
    <scope>NUCLEOTIDE SEQUENCE [LARGE SCALE GENOMIC DNA]</scope>
</reference>
<accession>A0A0N4XFN2</accession>
<organism evidence="3">
    <name type="scientific">Nippostrongylus brasiliensis</name>
    <name type="common">Rat hookworm</name>
    <dbReference type="NCBI Taxonomy" id="27835"/>
    <lineage>
        <taxon>Eukaryota</taxon>
        <taxon>Metazoa</taxon>
        <taxon>Ecdysozoa</taxon>
        <taxon>Nematoda</taxon>
        <taxon>Chromadorea</taxon>
        <taxon>Rhabditida</taxon>
        <taxon>Rhabditina</taxon>
        <taxon>Rhabditomorpha</taxon>
        <taxon>Strongyloidea</taxon>
        <taxon>Heligmosomidae</taxon>
        <taxon>Nippostrongylus</taxon>
    </lineage>
</organism>
<name>A0A0N4XFN2_NIPBR</name>
<evidence type="ECO:0000313" key="2">
    <source>
        <dbReference type="Proteomes" id="UP000271162"/>
    </source>
</evidence>
<sequence length="199" mass="23178">MFCANVSQARYENEYAIDEVDDSFVKEEWGFKDARERLRHTNRELSKLLKLKVRRKSELVEASRKPLDMEIGALFRLRITCNEGRRDLIVCNNTLEAVFLATVELAQAIMAVAERSMLEAIKVAYKKYQADFTKAPWNETFGIGYILGRDVLDVLEAEQQNKRGRTRKTFKLNETEIGYTRKTFKLNETVWDTPEKPTN</sequence>
<dbReference type="EMBL" id="UYSL01001011">
    <property type="protein sequence ID" value="VDL64718.1"/>
    <property type="molecule type" value="Genomic_DNA"/>
</dbReference>
<protein>
    <submittedName>
        <fullName evidence="3">Reverse transcriptase domain-containing protein</fullName>
    </submittedName>
</protein>